<dbReference type="CTD" id="68917364"/>
<name>B6IHN7_CAEBR</name>
<dbReference type="KEGG" id="cbr:CBG_25882"/>
<keyword evidence="2" id="KW-1185">Reference proteome</keyword>
<sequence length="38" mass="4292">MFVEEHACSQVAKLYKVDEAHNVLSSHSHHGNETTLEI</sequence>
<dbReference type="GeneID" id="68917364"/>
<dbReference type="Proteomes" id="UP000008549">
    <property type="component" value="Unassembled WGS sequence"/>
</dbReference>
<dbReference type="RefSeq" id="XP_045098956.1">
    <property type="nucleotide sequence ID" value="XM_045244159.1"/>
</dbReference>
<protein>
    <submittedName>
        <fullName evidence="1">Protein CBG25882</fullName>
    </submittedName>
</protein>
<dbReference type="AlphaFoldDB" id="B6IHN7"/>
<evidence type="ECO:0000313" key="2">
    <source>
        <dbReference type="Proteomes" id="UP000008549"/>
    </source>
</evidence>
<accession>B6IHN7</accession>
<dbReference type="HOGENOM" id="CLU_3336076_0_0_1"/>
<evidence type="ECO:0000313" key="1">
    <source>
        <dbReference type="EMBL" id="CAR99393.1"/>
    </source>
</evidence>
<dbReference type="InParanoid" id="B6IHN7"/>
<gene>
    <name evidence="1" type="ORF">CBG25882</name>
    <name evidence="1" type="ORF">CBG_25882</name>
</gene>
<reference evidence="1 2" key="1">
    <citation type="journal article" date="2003" name="PLoS Biol.">
        <title>The genome sequence of Caenorhabditis briggsae: a platform for comparative genomics.</title>
        <authorList>
            <person name="Stein L.D."/>
            <person name="Bao Z."/>
            <person name="Blasiar D."/>
            <person name="Blumenthal T."/>
            <person name="Brent M.R."/>
            <person name="Chen N."/>
            <person name="Chinwalla A."/>
            <person name="Clarke L."/>
            <person name="Clee C."/>
            <person name="Coghlan A."/>
            <person name="Coulson A."/>
            <person name="D'Eustachio P."/>
            <person name="Fitch D.H."/>
            <person name="Fulton L.A."/>
            <person name="Fulton R.E."/>
            <person name="Griffiths-Jones S."/>
            <person name="Harris T.W."/>
            <person name="Hillier L.W."/>
            <person name="Kamath R."/>
            <person name="Kuwabara P.E."/>
            <person name="Mardis E.R."/>
            <person name="Marra M.A."/>
            <person name="Miner T.L."/>
            <person name="Minx P."/>
            <person name="Mullikin J.C."/>
            <person name="Plumb R.W."/>
            <person name="Rogers J."/>
            <person name="Schein J.E."/>
            <person name="Sohrmann M."/>
            <person name="Spieth J."/>
            <person name="Stajich J.E."/>
            <person name="Wei C."/>
            <person name="Willey D."/>
            <person name="Wilson R.K."/>
            <person name="Durbin R."/>
            <person name="Waterston R.H."/>
        </authorList>
    </citation>
    <scope>NUCLEOTIDE SEQUENCE [LARGE SCALE GENOMIC DNA]</scope>
    <source>
        <strain evidence="1 2">AF16</strain>
    </source>
</reference>
<proteinExistence type="predicted"/>
<dbReference type="EMBL" id="HE601459">
    <property type="protein sequence ID" value="CAR99393.1"/>
    <property type="molecule type" value="Genomic_DNA"/>
</dbReference>
<reference evidence="1 2" key="2">
    <citation type="journal article" date="2011" name="PLoS Genet.">
        <title>Caenorhabditis briggsae recombinant inbred line genotypes reveal inter-strain incompatibility and the evolution of recombination.</title>
        <authorList>
            <person name="Ross J.A."/>
            <person name="Koboldt D.C."/>
            <person name="Staisch J.E."/>
            <person name="Chamberlin H.M."/>
            <person name="Gupta B.P."/>
            <person name="Miller R.D."/>
            <person name="Baird S.E."/>
            <person name="Haag E.S."/>
        </authorList>
    </citation>
    <scope>NUCLEOTIDE SEQUENCE [LARGE SCALE GENOMIC DNA]</scope>
    <source>
        <strain evidence="1 2">AF16</strain>
    </source>
</reference>
<organism evidence="1 2">
    <name type="scientific">Caenorhabditis briggsae</name>
    <dbReference type="NCBI Taxonomy" id="6238"/>
    <lineage>
        <taxon>Eukaryota</taxon>
        <taxon>Metazoa</taxon>
        <taxon>Ecdysozoa</taxon>
        <taxon>Nematoda</taxon>
        <taxon>Chromadorea</taxon>
        <taxon>Rhabditida</taxon>
        <taxon>Rhabditina</taxon>
        <taxon>Rhabditomorpha</taxon>
        <taxon>Rhabditoidea</taxon>
        <taxon>Rhabditidae</taxon>
        <taxon>Peloderinae</taxon>
        <taxon>Caenorhabditis</taxon>
    </lineage>
</organism>